<reference evidence="2 3" key="1">
    <citation type="journal article" date="2019" name="Nat. Med.">
        <title>A library of human gut bacterial isolates paired with longitudinal multiomics data enables mechanistic microbiome research.</title>
        <authorList>
            <person name="Poyet M."/>
            <person name="Groussin M."/>
            <person name="Gibbons S.M."/>
            <person name="Avila-Pacheco J."/>
            <person name="Jiang X."/>
            <person name="Kearney S.M."/>
            <person name="Perrotta A.R."/>
            <person name="Berdy B."/>
            <person name="Zhao S."/>
            <person name="Lieberman T.D."/>
            <person name="Swanson P.K."/>
            <person name="Smith M."/>
            <person name="Roesemann S."/>
            <person name="Alexander J.E."/>
            <person name="Rich S.A."/>
            <person name="Livny J."/>
            <person name="Vlamakis H."/>
            <person name="Clish C."/>
            <person name="Bullock K."/>
            <person name="Deik A."/>
            <person name="Scott J."/>
            <person name="Pierce K.A."/>
            <person name="Xavier R.J."/>
            <person name="Alm E.J."/>
        </authorList>
    </citation>
    <scope>NUCLEOTIDE SEQUENCE [LARGE SCALE GENOMIC DNA]</scope>
    <source>
        <strain evidence="2 3">BIOML-A10</strain>
    </source>
</reference>
<feature type="transmembrane region" description="Helical" evidence="1">
    <location>
        <begin position="67"/>
        <end position="85"/>
    </location>
</feature>
<sequence>MILFYHFIVFLETGYLFVCKSILFHISFLCFSNLYFNHRIYVSWFLMFAIYFRYVMYVHMYTYVPKVYYWCICLVCIYIWLRWVYYIRDSLLIFASSNFE</sequence>
<dbReference type="EMBL" id="VWMK01000030">
    <property type="protein sequence ID" value="KAA3757833.1"/>
    <property type="molecule type" value="Genomic_DNA"/>
</dbReference>
<dbReference type="AlphaFoldDB" id="A0A7J4XDB8"/>
<gene>
    <name evidence="2" type="ORF">F3F73_21340</name>
</gene>
<name>A0A7J4XDB8_9BACE</name>
<evidence type="ECO:0000256" key="1">
    <source>
        <dbReference type="SAM" id="Phobius"/>
    </source>
</evidence>
<feature type="transmembrane region" description="Helical" evidence="1">
    <location>
        <begin position="6"/>
        <end position="29"/>
    </location>
</feature>
<keyword evidence="1" id="KW-0472">Membrane</keyword>
<dbReference type="Proteomes" id="UP000422221">
    <property type="component" value="Unassembled WGS sequence"/>
</dbReference>
<proteinExistence type="predicted"/>
<protein>
    <submittedName>
        <fullName evidence="2">Uncharacterized protein</fullName>
    </submittedName>
</protein>
<comment type="caution">
    <text evidence="2">The sequence shown here is derived from an EMBL/GenBank/DDBJ whole genome shotgun (WGS) entry which is preliminary data.</text>
</comment>
<feature type="transmembrane region" description="Helical" evidence="1">
    <location>
        <begin position="41"/>
        <end position="61"/>
    </location>
</feature>
<organism evidence="2 3">
    <name type="scientific">Bacteroides salyersiae</name>
    <dbReference type="NCBI Taxonomy" id="291644"/>
    <lineage>
        <taxon>Bacteria</taxon>
        <taxon>Pseudomonadati</taxon>
        <taxon>Bacteroidota</taxon>
        <taxon>Bacteroidia</taxon>
        <taxon>Bacteroidales</taxon>
        <taxon>Bacteroidaceae</taxon>
        <taxon>Bacteroides</taxon>
    </lineage>
</organism>
<evidence type="ECO:0000313" key="2">
    <source>
        <dbReference type="EMBL" id="KAA3757833.1"/>
    </source>
</evidence>
<keyword evidence="1" id="KW-0812">Transmembrane</keyword>
<keyword evidence="1" id="KW-1133">Transmembrane helix</keyword>
<evidence type="ECO:0000313" key="3">
    <source>
        <dbReference type="Proteomes" id="UP000422221"/>
    </source>
</evidence>
<accession>A0A7J4XDB8</accession>